<comment type="catalytic activity">
    <reaction evidence="13 15">
        <text>riboflavin + ATP = FMN + ADP + H(+)</text>
        <dbReference type="Rhea" id="RHEA:14357"/>
        <dbReference type="ChEBI" id="CHEBI:15378"/>
        <dbReference type="ChEBI" id="CHEBI:30616"/>
        <dbReference type="ChEBI" id="CHEBI:57986"/>
        <dbReference type="ChEBI" id="CHEBI:58210"/>
        <dbReference type="ChEBI" id="CHEBI:456216"/>
        <dbReference type="EC" id="2.7.1.26"/>
    </reaction>
</comment>
<dbReference type="GO" id="GO:0009398">
    <property type="term" value="P:FMN biosynthetic process"/>
    <property type="evidence" value="ECO:0007669"/>
    <property type="project" value="UniProtKB-UniRule"/>
</dbReference>
<dbReference type="GO" id="GO:0003919">
    <property type="term" value="F:FMN adenylyltransferase activity"/>
    <property type="evidence" value="ECO:0007669"/>
    <property type="project" value="UniProtKB-UniRule"/>
</dbReference>
<dbReference type="SMART" id="SM00904">
    <property type="entry name" value="Flavokinase"/>
    <property type="match status" value="1"/>
</dbReference>
<dbReference type="InterPro" id="IPR015865">
    <property type="entry name" value="Riboflavin_kinase_bac/euk"/>
</dbReference>
<dbReference type="STRING" id="477974.Daud_0930"/>
<comment type="function">
    <text evidence="1">Catalyzes the phosphorylation of riboflavin to FMN followed by the adenylation of FMN to FAD.</text>
</comment>
<dbReference type="Pfam" id="PF01687">
    <property type="entry name" value="Flavokinase"/>
    <property type="match status" value="1"/>
</dbReference>
<dbReference type="Pfam" id="PF06574">
    <property type="entry name" value="FAD_syn"/>
    <property type="match status" value="1"/>
</dbReference>
<dbReference type="InterPro" id="IPR014729">
    <property type="entry name" value="Rossmann-like_a/b/a_fold"/>
</dbReference>
<keyword evidence="9 15" id="KW-0418">Kinase</keyword>
<evidence type="ECO:0000256" key="3">
    <source>
        <dbReference type="ARBA" id="ARBA00005201"/>
    </source>
</evidence>
<feature type="domain" description="Riboflavin kinase" evidence="16">
    <location>
        <begin position="183"/>
        <end position="308"/>
    </location>
</feature>
<dbReference type="GO" id="GO:0008531">
    <property type="term" value="F:riboflavin kinase activity"/>
    <property type="evidence" value="ECO:0007669"/>
    <property type="project" value="UniProtKB-UniRule"/>
</dbReference>
<keyword evidence="11 15" id="KW-0067">ATP-binding</keyword>
<dbReference type="SUPFAM" id="SSF52374">
    <property type="entry name" value="Nucleotidylyl transferase"/>
    <property type="match status" value="1"/>
</dbReference>
<evidence type="ECO:0000256" key="15">
    <source>
        <dbReference type="PIRNR" id="PIRNR004491"/>
    </source>
</evidence>
<evidence type="ECO:0000256" key="14">
    <source>
        <dbReference type="ARBA" id="ARBA00049494"/>
    </source>
</evidence>
<dbReference type="EMBL" id="CP000860">
    <property type="protein sequence ID" value="ACA59443.1"/>
    <property type="molecule type" value="Genomic_DNA"/>
</dbReference>
<dbReference type="FunFam" id="3.40.50.620:FF:000021">
    <property type="entry name" value="Riboflavin biosynthesis protein"/>
    <property type="match status" value="1"/>
</dbReference>
<dbReference type="Proteomes" id="UP000008544">
    <property type="component" value="Chromosome"/>
</dbReference>
<dbReference type="EC" id="2.7.7.2" evidence="15"/>
<dbReference type="NCBIfam" id="NF004160">
    <property type="entry name" value="PRK05627.1-3"/>
    <property type="match status" value="1"/>
</dbReference>
<keyword evidence="12" id="KW-0511">Multifunctional enzyme</keyword>
<dbReference type="InterPro" id="IPR015864">
    <property type="entry name" value="FAD_synthase"/>
</dbReference>
<evidence type="ECO:0000256" key="2">
    <source>
        <dbReference type="ARBA" id="ARBA00004726"/>
    </source>
</evidence>
<dbReference type="KEGG" id="dau:Daud_0930"/>
<keyword evidence="6 15" id="KW-0808">Transferase</keyword>
<dbReference type="OrthoDB" id="9803667at2"/>
<keyword evidence="4 15" id="KW-0285">Flavoprotein</keyword>
<evidence type="ECO:0000256" key="5">
    <source>
        <dbReference type="ARBA" id="ARBA00022643"/>
    </source>
</evidence>
<dbReference type="Gene3D" id="2.40.30.30">
    <property type="entry name" value="Riboflavin kinase-like"/>
    <property type="match status" value="1"/>
</dbReference>
<evidence type="ECO:0000256" key="8">
    <source>
        <dbReference type="ARBA" id="ARBA00022741"/>
    </source>
</evidence>
<dbReference type="eggNOG" id="COG0196">
    <property type="taxonomic scope" value="Bacteria"/>
</dbReference>
<evidence type="ECO:0000259" key="16">
    <source>
        <dbReference type="SMART" id="SM00904"/>
    </source>
</evidence>
<evidence type="ECO:0000256" key="4">
    <source>
        <dbReference type="ARBA" id="ARBA00022630"/>
    </source>
</evidence>
<comment type="similarity">
    <text evidence="15">Belongs to the ribF family.</text>
</comment>
<keyword evidence="10 15" id="KW-0274">FAD</keyword>
<dbReference type="InterPro" id="IPR023468">
    <property type="entry name" value="Riboflavin_kinase"/>
</dbReference>
<dbReference type="UniPathway" id="UPA00277">
    <property type="reaction ID" value="UER00407"/>
</dbReference>
<keyword evidence="5 15" id="KW-0288">FMN</keyword>
<comment type="pathway">
    <text evidence="2 15">Cofactor biosynthesis; FAD biosynthesis; FAD from FMN: step 1/1.</text>
</comment>
<keyword evidence="8 15" id="KW-0547">Nucleotide-binding</keyword>
<name>B1I389_DESAP</name>
<reference evidence="18" key="1">
    <citation type="submission" date="2007-10" db="EMBL/GenBank/DDBJ databases">
        <title>Complete sequence of chromosome of Desulforudis audaxviator MP104C.</title>
        <authorList>
            <person name="Copeland A."/>
            <person name="Lucas S."/>
            <person name="Lapidus A."/>
            <person name="Barry K."/>
            <person name="Glavina del Rio T."/>
            <person name="Dalin E."/>
            <person name="Tice H."/>
            <person name="Bruce D."/>
            <person name="Pitluck S."/>
            <person name="Lowry S.R."/>
            <person name="Larimer F."/>
            <person name="Land M.L."/>
            <person name="Hauser L."/>
            <person name="Kyrpides N."/>
            <person name="Ivanova N.N."/>
            <person name="Richardson P."/>
        </authorList>
    </citation>
    <scope>NUCLEOTIDE SEQUENCE [LARGE SCALE GENOMIC DNA]</scope>
    <source>
        <strain evidence="18">MP104C</strain>
    </source>
</reference>
<dbReference type="CDD" id="cd02064">
    <property type="entry name" value="FAD_synthetase_N"/>
    <property type="match status" value="1"/>
</dbReference>
<comment type="pathway">
    <text evidence="3 15">Cofactor biosynthesis; FMN biosynthesis; FMN from riboflavin (ATP route): step 1/1.</text>
</comment>
<evidence type="ECO:0000256" key="7">
    <source>
        <dbReference type="ARBA" id="ARBA00022695"/>
    </source>
</evidence>
<dbReference type="FunFam" id="2.40.30.30:FF:000003">
    <property type="entry name" value="Riboflavin biosynthesis protein"/>
    <property type="match status" value="1"/>
</dbReference>
<organism evidence="17 18">
    <name type="scientific">Desulforudis audaxviator (strain MP104C)</name>
    <dbReference type="NCBI Taxonomy" id="477974"/>
    <lineage>
        <taxon>Bacteria</taxon>
        <taxon>Bacillati</taxon>
        <taxon>Bacillota</taxon>
        <taxon>Clostridia</taxon>
        <taxon>Thermoanaerobacterales</taxon>
        <taxon>Candidatus Desulforudaceae</taxon>
        <taxon>Candidatus Desulforudis</taxon>
    </lineage>
</organism>
<dbReference type="UniPathway" id="UPA00276">
    <property type="reaction ID" value="UER00406"/>
</dbReference>
<dbReference type="EC" id="2.7.1.26" evidence="15"/>
<dbReference type="NCBIfam" id="TIGR00083">
    <property type="entry name" value="ribF"/>
    <property type="match status" value="1"/>
</dbReference>
<dbReference type="PANTHER" id="PTHR22749">
    <property type="entry name" value="RIBOFLAVIN KINASE/FMN ADENYLYLTRANSFERASE"/>
    <property type="match status" value="1"/>
</dbReference>
<evidence type="ECO:0000256" key="9">
    <source>
        <dbReference type="ARBA" id="ARBA00022777"/>
    </source>
</evidence>
<evidence type="ECO:0000256" key="10">
    <source>
        <dbReference type="ARBA" id="ARBA00022827"/>
    </source>
</evidence>
<reference evidence="17 18" key="2">
    <citation type="journal article" date="2008" name="Science">
        <title>Environmental genomics reveals a single-species ecosystem deep within Earth.</title>
        <authorList>
            <person name="Chivian D."/>
            <person name="Brodie E.L."/>
            <person name="Alm E.J."/>
            <person name="Culley D.E."/>
            <person name="Dehal P.S."/>
            <person name="Desantis T.Z."/>
            <person name="Gihring T.M."/>
            <person name="Lapidus A."/>
            <person name="Lin L.H."/>
            <person name="Lowry S.R."/>
            <person name="Moser D.P."/>
            <person name="Richardson P.M."/>
            <person name="Southam G."/>
            <person name="Wanger G."/>
            <person name="Pratt L.M."/>
            <person name="Andersen G.L."/>
            <person name="Hazen T.C."/>
            <person name="Brockman F.J."/>
            <person name="Arkin A.P."/>
            <person name="Onstott T.C."/>
        </authorList>
    </citation>
    <scope>NUCLEOTIDE SEQUENCE [LARGE SCALE GENOMIC DNA]</scope>
    <source>
        <strain evidence="17 18">MP104C</strain>
    </source>
</reference>
<accession>B1I389</accession>
<dbReference type="GO" id="GO:0005524">
    <property type="term" value="F:ATP binding"/>
    <property type="evidence" value="ECO:0007669"/>
    <property type="project" value="UniProtKB-UniRule"/>
</dbReference>
<evidence type="ECO:0000256" key="1">
    <source>
        <dbReference type="ARBA" id="ARBA00002121"/>
    </source>
</evidence>
<dbReference type="PANTHER" id="PTHR22749:SF6">
    <property type="entry name" value="RIBOFLAVIN KINASE"/>
    <property type="match status" value="1"/>
</dbReference>
<evidence type="ECO:0000313" key="17">
    <source>
        <dbReference type="EMBL" id="ACA59443.1"/>
    </source>
</evidence>
<evidence type="ECO:0000313" key="18">
    <source>
        <dbReference type="Proteomes" id="UP000008544"/>
    </source>
</evidence>
<evidence type="ECO:0000256" key="12">
    <source>
        <dbReference type="ARBA" id="ARBA00023268"/>
    </source>
</evidence>
<proteinExistence type="inferred from homology"/>
<dbReference type="InterPro" id="IPR023465">
    <property type="entry name" value="Riboflavin_kinase_dom_sf"/>
</dbReference>
<sequence>MDLRTNFKNLRQDYPRLVLGLGNFDGVHLGHQELIRRMVERARRLGGVPGIFTFHPHPVSVLRPEHAPPLLLTQETKEEIIAGLGVRLLLRIPFTLEFARLSPEEFIRDVLYTQLGVVSVFVGYNYTFGHRGRGTPATLAQLSQIYGFETNVVEPVEVAGEVVSSTRIRELLSRGRVEEARRFLGFAPFVDGMVVSGDGRGRRLGFPTANLETSPDILIPANGVYAVKAEISGQRHSGVANIGYRPTFTGADSGRNLEVHLFDVADNLYGKSMRVFFSRYIRGERKFGSPAELIRQIEADIRQARAVE</sequence>
<gene>
    <name evidence="17" type="ordered locus">Daud_0930</name>
</gene>
<dbReference type="NCBIfam" id="NF004162">
    <property type="entry name" value="PRK05627.1-5"/>
    <property type="match status" value="1"/>
</dbReference>
<evidence type="ECO:0000256" key="13">
    <source>
        <dbReference type="ARBA" id="ARBA00047880"/>
    </source>
</evidence>
<dbReference type="AlphaFoldDB" id="B1I389"/>
<evidence type="ECO:0000256" key="6">
    <source>
        <dbReference type="ARBA" id="ARBA00022679"/>
    </source>
</evidence>
<protein>
    <recommendedName>
        <fullName evidence="15">Riboflavin biosynthesis protein</fullName>
    </recommendedName>
    <domain>
        <recommendedName>
            <fullName evidence="15">Riboflavin kinase</fullName>
            <ecNumber evidence="15">2.7.1.26</ecNumber>
        </recommendedName>
        <alternativeName>
            <fullName evidence="15">Flavokinase</fullName>
        </alternativeName>
    </domain>
    <domain>
        <recommendedName>
            <fullName evidence="15">FMN adenylyltransferase</fullName>
            <ecNumber evidence="15">2.7.7.2</ecNumber>
        </recommendedName>
        <alternativeName>
            <fullName evidence="15">FAD pyrophosphorylase</fullName>
        </alternativeName>
        <alternativeName>
            <fullName evidence="15">FAD synthase</fullName>
        </alternativeName>
    </domain>
</protein>
<dbReference type="PIRSF" id="PIRSF004491">
    <property type="entry name" value="FAD_Synth"/>
    <property type="match status" value="1"/>
</dbReference>
<dbReference type="RefSeq" id="WP_012302029.1">
    <property type="nucleotide sequence ID" value="NC_010424.1"/>
</dbReference>
<dbReference type="SUPFAM" id="SSF82114">
    <property type="entry name" value="Riboflavin kinase-like"/>
    <property type="match status" value="1"/>
</dbReference>
<dbReference type="InterPro" id="IPR002606">
    <property type="entry name" value="Riboflavin_kinase_bac"/>
</dbReference>
<dbReference type="GO" id="GO:0006747">
    <property type="term" value="P:FAD biosynthetic process"/>
    <property type="evidence" value="ECO:0007669"/>
    <property type="project" value="UniProtKB-UniRule"/>
</dbReference>
<evidence type="ECO:0000256" key="11">
    <source>
        <dbReference type="ARBA" id="ARBA00022840"/>
    </source>
</evidence>
<dbReference type="Gene3D" id="3.40.50.620">
    <property type="entry name" value="HUPs"/>
    <property type="match status" value="1"/>
</dbReference>
<dbReference type="GO" id="GO:0009231">
    <property type="term" value="P:riboflavin biosynthetic process"/>
    <property type="evidence" value="ECO:0007669"/>
    <property type="project" value="InterPro"/>
</dbReference>
<comment type="catalytic activity">
    <reaction evidence="14 15">
        <text>FMN + ATP + H(+) = FAD + diphosphate</text>
        <dbReference type="Rhea" id="RHEA:17237"/>
        <dbReference type="ChEBI" id="CHEBI:15378"/>
        <dbReference type="ChEBI" id="CHEBI:30616"/>
        <dbReference type="ChEBI" id="CHEBI:33019"/>
        <dbReference type="ChEBI" id="CHEBI:57692"/>
        <dbReference type="ChEBI" id="CHEBI:58210"/>
        <dbReference type="EC" id="2.7.7.2"/>
    </reaction>
</comment>
<keyword evidence="7 15" id="KW-0548">Nucleotidyltransferase</keyword>
<dbReference type="HOGENOM" id="CLU_048437_0_2_9"/>
<keyword evidence="18" id="KW-1185">Reference proteome</keyword>